<sequence length="96" mass="10264">MTLYPKDMWLHVYTEGSAQDDGSAGTGFYCKNLFGGSLAAGLGATNFDAAICLLSSLSTSYKQAVFLVDSQSAILTLCPLHSSDSIVVEKVREKIH</sequence>
<protein>
    <submittedName>
        <fullName evidence="1">Uncharacterized protein</fullName>
    </submittedName>
</protein>
<dbReference type="Proteomes" id="UP000886998">
    <property type="component" value="Unassembled WGS sequence"/>
</dbReference>
<reference evidence="1" key="1">
    <citation type="submission" date="2020-08" db="EMBL/GenBank/DDBJ databases">
        <title>Multicomponent nature underlies the extraordinary mechanical properties of spider dragline silk.</title>
        <authorList>
            <person name="Kono N."/>
            <person name="Nakamura H."/>
            <person name="Mori M."/>
            <person name="Yoshida Y."/>
            <person name="Ohtoshi R."/>
            <person name="Malay A.D."/>
            <person name="Moran D.A.P."/>
            <person name="Tomita M."/>
            <person name="Numata K."/>
            <person name="Arakawa K."/>
        </authorList>
    </citation>
    <scope>NUCLEOTIDE SEQUENCE</scope>
</reference>
<name>A0A8X6MCZ5_9ARAC</name>
<organism evidence="1 2">
    <name type="scientific">Trichonephila inaurata madagascariensis</name>
    <dbReference type="NCBI Taxonomy" id="2747483"/>
    <lineage>
        <taxon>Eukaryota</taxon>
        <taxon>Metazoa</taxon>
        <taxon>Ecdysozoa</taxon>
        <taxon>Arthropoda</taxon>
        <taxon>Chelicerata</taxon>
        <taxon>Arachnida</taxon>
        <taxon>Araneae</taxon>
        <taxon>Araneomorphae</taxon>
        <taxon>Entelegynae</taxon>
        <taxon>Araneoidea</taxon>
        <taxon>Nephilidae</taxon>
        <taxon>Trichonephila</taxon>
        <taxon>Trichonephila inaurata</taxon>
    </lineage>
</organism>
<comment type="caution">
    <text evidence="1">The sequence shown here is derived from an EMBL/GenBank/DDBJ whole genome shotgun (WGS) entry which is preliminary data.</text>
</comment>
<gene>
    <name evidence="1" type="primary">AVEN_63787_1</name>
    <name evidence="1" type="ORF">TNIN_241201</name>
</gene>
<proteinExistence type="predicted"/>
<keyword evidence="2" id="KW-1185">Reference proteome</keyword>
<accession>A0A8X6MCZ5</accession>
<dbReference type="OrthoDB" id="7617354at2759"/>
<evidence type="ECO:0000313" key="1">
    <source>
        <dbReference type="EMBL" id="GFS42063.1"/>
    </source>
</evidence>
<dbReference type="EMBL" id="BMAV01025511">
    <property type="protein sequence ID" value="GFS42063.1"/>
    <property type="molecule type" value="Genomic_DNA"/>
</dbReference>
<evidence type="ECO:0000313" key="2">
    <source>
        <dbReference type="Proteomes" id="UP000886998"/>
    </source>
</evidence>
<dbReference type="AlphaFoldDB" id="A0A8X6MCZ5"/>